<proteinExistence type="predicted"/>
<dbReference type="EMBL" id="OR769223">
    <property type="protein sequence ID" value="WQJ53578.1"/>
    <property type="molecule type" value="Genomic_DNA"/>
</dbReference>
<name>A0ABZ0Z6C4_9CAUD</name>
<accession>A0ABZ0Z6C4</accession>
<sequence length="204" mass="23071">MFEFNEMFEGKFGKIAPGMCRLTMNGGIAVKTHSGYKSYNIKKDTLTNVSNFCFSMGDEMFFVIPTTKAEVGDIILIDGKPKCVITSDRKRIEVIDYETSEVKTVVPERHIFMGNVYFYGKIVSMFSGVFKGGKGMNNMVKMMMMSQMFDGSNSSMTGNNFGQLMMMQFLMGNNESNPFNDMFESMTFDTADADELDEETDKEE</sequence>
<evidence type="ECO:0000313" key="2">
    <source>
        <dbReference type="Proteomes" id="UP001358193"/>
    </source>
</evidence>
<reference evidence="1 2" key="1">
    <citation type="submission" date="2023-11" db="EMBL/GenBank/DDBJ databases">
        <authorList>
            <person name="Cook R."/>
            <person name="Crisci M."/>
            <person name="Pye H."/>
            <person name="Adriaenssens E."/>
            <person name="Santini J."/>
        </authorList>
    </citation>
    <scope>NUCLEOTIDE SEQUENCE [LARGE SCALE GENOMIC DNA]</scope>
    <source>
        <strain evidence="1">Lak_Megaphage_Sonny</strain>
    </source>
</reference>
<keyword evidence="2" id="KW-1185">Reference proteome</keyword>
<organism evidence="1 2">
    <name type="scientific">phage Lak_Megaphage_Sonny</name>
    <dbReference type="NCBI Taxonomy" id="3109229"/>
    <lineage>
        <taxon>Viruses</taxon>
        <taxon>Duplodnaviria</taxon>
        <taxon>Heunggongvirae</taxon>
        <taxon>Uroviricota</taxon>
        <taxon>Caudoviricetes</taxon>
        <taxon>Caudoviricetes code 15 clade</taxon>
    </lineage>
</organism>
<dbReference type="Proteomes" id="UP001358193">
    <property type="component" value="Segment"/>
</dbReference>
<evidence type="ECO:0000313" key="1">
    <source>
        <dbReference type="EMBL" id="WQJ53578.1"/>
    </source>
</evidence>
<protein>
    <submittedName>
        <fullName evidence="1">Uncharacterized protein</fullName>
    </submittedName>
</protein>